<evidence type="ECO:0000313" key="2">
    <source>
        <dbReference type="Proteomes" id="UP000005239"/>
    </source>
</evidence>
<organism evidence="1 2">
    <name type="scientific">Pristionchus pacificus</name>
    <name type="common">Parasitic nematode worm</name>
    <dbReference type="NCBI Taxonomy" id="54126"/>
    <lineage>
        <taxon>Eukaryota</taxon>
        <taxon>Metazoa</taxon>
        <taxon>Ecdysozoa</taxon>
        <taxon>Nematoda</taxon>
        <taxon>Chromadorea</taxon>
        <taxon>Rhabditida</taxon>
        <taxon>Rhabditina</taxon>
        <taxon>Diplogasteromorpha</taxon>
        <taxon>Diplogasteroidea</taxon>
        <taxon>Neodiplogasteridae</taxon>
        <taxon>Pristionchus</taxon>
    </lineage>
</organism>
<reference evidence="2" key="1">
    <citation type="journal article" date="2008" name="Nat. Genet.">
        <title>The Pristionchus pacificus genome provides a unique perspective on nematode lifestyle and parasitism.</title>
        <authorList>
            <person name="Dieterich C."/>
            <person name="Clifton S.W."/>
            <person name="Schuster L.N."/>
            <person name="Chinwalla A."/>
            <person name="Delehaunty K."/>
            <person name="Dinkelacker I."/>
            <person name="Fulton L."/>
            <person name="Fulton R."/>
            <person name="Godfrey J."/>
            <person name="Minx P."/>
            <person name="Mitreva M."/>
            <person name="Roeseler W."/>
            <person name="Tian H."/>
            <person name="Witte H."/>
            <person name="Yang S.P."/>
            <person name="Wilson R.K."/>
            <person name="Sommer R.J."/>
        </authorList>
    </citation>
    <scope>NUCLEOTIDE SEQUENCE [LARGE SCALE GENOMIC DNA]</scope>
    <source>
        <strain evidence="2">PS312</strain>
    </source>
</reference>
<dbReference type="AlphaFoldDB" id="A0A2A6CUL6"/>
<protein>
    <submittedName>
        <fullName evidence="1">Uncharacterized protein</fullName>
    </submittedName>
</protein>
<accession>A0A2A6CUL6</accession>
<accession>A0A8R1Z148</accession>
<name>A0A2A6CUL6_PRIPA</name>
<reference evidence="1" key="2">
    <citation type="submission" date="2022-06" db="UniProtKB">
        <authorList>
            <consortium name="EnsemblMetazoa"/>
        </authorList>
    </citation>
    <scope>IDENTIFICATION</scope>
    <source>
        <strain evidence="1">PS312</strain>
    </source>
</reference>
<dbReference type="Proteomes" id="UP000005239">
    <property type="component" value="Unassembled WGS sequence"/>
</dbReference>
<proteinExistence type="predicted"/>
<dbReference type="EnsemblMetazoa" id="PPA42921.1">
    <property type="protein sequence ID" value="PPA42921.1"/>
    <property type="gene ID" value="WBGene00281290"/>
</dbReference>
<gene>
    <name evidence="1" type="primary">WBGene00281290</name>
</gene>
<sequence>MPCLVELAATEQRNISLKNLPNVQKTPKIFKKQLRSTPLKKMPSMS</sequence>
<evidence type="ECO:0000313" key="1">
    <source>
        <dbReference type="EnsemblMetazoa" id="PPA42921.1"/>
    </source>
</evidence>
<keyword evidence="2" id="KW-1185">Reference proteome</keyword>